<dbReference type="FunFam" id="1.20.1560.10:FF:000095">
    <property type="entry name" value="ABC multidrug transporter Mdr2"/>
    <property type="match status" value="1"/>
</dbReference>
<evidence type="ECO:0000256" key="10">
    <source>
        <dbReference type="SAM" id="Phobius"/>
    </source>
</evidence>
<gene>
    <name evidence="11" type="ORF">N7476_009626</name>
</gene>
<name>A0A9W9PNQ4_9EURO</name>
<comment type="subcellular location">
    <subcellularLocation>
        <location evidence="1">Membrane</location>
        <topology evidence="1">Multi-pass membrane protein</topology>
    </subcellularLocation>
</comment>
<keyword evidence="6 10" id="KW-1133">Transmembrane helix</keyword>
<evidence type="ECO:0000256" key="5">
    <source>
        <dbReference type="ARBA" id="ARBA00022840"/>
    </source>
</evidence>
<dbReference type="InterPro" id="IPR003593">
    <property type="entry name" value="AAA+_ATPase"/>
</dbReference>
<dbReference type="InterPro" id="IPR027417">
    <property type="entry name" value="P-loop_NTPase"/>
</dbReference>
<comment type="similarity">
    <text evidence="2">Belongs to the ABC transporter superfamily. ABCB family. Mitochondrial peptide exporter (TC 3.A.1.212) subfamily.</text>
</comment>
<evidence type="ECO:0000256" key="3">
    <source>
        <dbReference type="ARBA" id="ARBA00022692"/>
    </source>
</evidence>
<keyword evidence="12" id="KW-1185">Reference proteome</keyword>
<dbReference type="Pfam" id="PF00005">
    <property type="entry name" value="ABC_tran"/>
    <property type="match status" value="1"/>
</dbReference>
<feature type="transmembrane region" description="Helical" evidence="10">
    <location>
        <begin position="176"/>
        <end position="196"/>
    </location>
</feature>
<feature type="transmembrane region" description="Helical" evidence="10">
    <location>
        <begin position="402"/>
        <end position="424"/>
    </location>
</feature>
<dbReference type="GO" id="GO:0005524">
    <property type="term" value="F:ATP binding"/>
    <property type="evidence" value="ECO:0007669"/>
    <property type="project" value="UniProtKB-KW"/>
</dbReference>
<dbReference type="FunFam" id="3.40.50.300:FF:000218">
    <property type="entry name" value="Multidrug ABC transporter ATP-binding protein"/>
    <property type="match status" value="1"/>
</dbReference>
<dbReference type="Gene3D" id="3.40.50.300">
    <property type="entry name" value="P-loop containing nucleotide triphosphate hydrolases"/>
    <property type="match status" value="1"/>
</dbReference>
<dbReference type="InterPro" id="IPR036640">
    <property type="entry name" value="ABC1_TM_sf"/>
</dbReference>
<evidence type="ECO:0000256" key="7">
    <source>
        <dbReference type="ARBA" id="ARBA00023136"/>
    </source>
</evidence>
<dbReference type="GO" id="GO:0090374">
    <property type="term" value="P:oligopeptide export from mitochondrion"/>
    <property type="evidence" value="ECO:0007669"/>
    <property type="project" value="TreeGrafter"/>
</dbReference>
<feature type="region of interest" description="Disordered" evidence="9">
    <location>
        <begin position="101"/>
        <end position="132"/>
    </location>
</feature>
<proteinExistence type="inferred from homology"/>
<dbReference type="Proteomes" id="UP001147746">
    <property type="component" value="Unassembled WGS sequence"/>
</dbReference>
<dbReference type="PROSITE" id="PS50929">
    <property type="entry name" value="ABC_TM1F"/>
    <property type="match status" value="1"/>
</dbReference>
<evidence type="ECO:0000313" key="11">
    <source>
        <dbReference type="EMBL" id="KAJ5302827.1"/>
    </source>
</evidence>
<dbReference type="CDD" id="cd03249">
    <property type="entry name" value="ABC_MTABC3_MDL1_MDL2"/>
    <property type="match status" value="1"/>
</dbReference>
<sequence length="786" mass="85253">MRSLRLAAWAPGISPRPILRTQSAILRDLFPQATRSFYSAGDSIGTGRLYSTASGTLRNHTVSFRSAEAPLLLRQKSPQYSPYTSQIVSQVRLLCSTPHLLQAKPSTSSPNSPEPTNRSEPEKEEEDKGFELSERAAQAAQVDLRAKLAKDGASGKKSGFDEIWRLFKVARPEAKWLGFAFFFLLISSSITMSIPFSIGKIMDTATKSAEEGGNQLFGLSLPMFYSALGGVLLLGAGANYGRIIILRIVGERIVARLRSKLFRQTFVQDAEFFDANRVGDLISRLSSDTIIVGKSITQNLSDGLRAGVSGAAGFGLMAYTSLKLSSILLLLLPPIGLGALFYGRAIRNLSRKIQKNLGSLTKIAEERLGNVKTSQSFAGEILEVNRYNKQVRKIFDLGKKESLISATFFSTTGLMGNMTILSLLYVGGGMVQSGAISIGELTSFLMYTAYAGSSMFGLSSFYSELMKGVGAASRLFELQDRQPTIHPTKGLKVESARGPIRFENVTFSYPTRPAVTIFKDLNFEIPQGTNVAIVGPSGGGKSTIASILLRFYSPNTGKVLINGKDINGFNAKSLRRKIGVVSQEPVLFSGSIADNISYGLPRATRSEIVSAARKANCQFISDFPDGLDTHVGARGAQLSGGQKQRIAIARALIKNPDILILDEATSALDAESETLVNSALAALLRGNNTTISIAHRLSTIKRSDTIIVLGNDGTVAEQGSYEELSARPDGAFTKLMEWQMSGGDTVSSPQARSVQPDQLYELHKEMEQDLEVEEEELEESKPEKKE</sequence>
<dbReference type="InterPro" id="IPR011527">
    <property type="entry name" value="ABC1_TM_dom"/>
</dbReference>
<evidence type="ECO:0000313" key="12">
    <source>
        <dbReference type="Proteomes" id="UP001147746"/>
    </source>
</evidence>
<dbReference type="GO" id="GO:0015421">
    <property type="term" value="F:ABC-type oligopeptide transporter activity"/>
    <property type="evidence" value="ECO:0007669"/>
    <property type="project" value="TreeGrafter"/>
</dbReference>
<feature type="transmembrane region" description="Helical" evidence="10">
    <location>
        <begin position="216"/>
        <end position="238"/>
    </location>
</feature>
<dbReference type="SUPFAM" id="SSF90123">
    <property type="entry name" value="ABC transporter transmembrane region"/>
    <property type="match status" value="1"/>
</dbReference>
<organism evidence="11 12">
    <name type="scientific">Penicillium atrosanguineum</name>
    <dbReference type="NCBI Taxonomy" id="1132637"/>
    <lineage>
        <taxon>Eukaryota</taxon>
        <taxon>Fungi</taxon>
        <taxon>Dikarya</taxon>
        <taxon>Ascomycota</taxon>
        <taxon>Pezizomycotina</taxon>
        <taxon>Eurotiomycetes</taxon>
        <taxon>Eurotiomycetidae</taxon>
        <taxon>Eurotiales</taxon>
        <taxon>Aspergillaceae</taxon>
        <taxon>Penicillium</taxon>
    </lineage>
</organism>
<dbReference type="PANTHER" id="PTHR43394">
    <property type="entry name" value="ATP-DEPENDENT PERMEASE MDL1, MITOCHONDRIAL"/>
    <property type="match status" value="1"/>
</dbReference>
<evidence type="ECO:0000256" key="6">
    <source>
        <dbReference type="ARBA" id="ARBA00022989"/>
    </source>
</evidence>
<feature type="compositionally biased region" description="Acidic residues" evidence="9">
    <location>
        <begin position="768"/>
        <end position="778"/>
    </location>
</feature>
<accession>A0A9W9PNQ4</accession>
<protein>
    <recommendedName>
        <fullName evidence="8">ABC multidrug transporter MDR2</fullName>
    </recommendedName>
</protein>
<feature type="compositionally biased region" description="Low complexity" evidence="9">
    <location>
        <begin position="105"/>
        <end position="118"/>
    </location>
</feature>
<evidence type="ECO:0000256" key="4">
    <source>
        <dbReference type="ARBA" id="ARBA00022741"/>
    </source>
</evidence>
<dbReference type="SUPFAM" id="SSF52540">
    <property type="entry name" value="P-loop containing nucleoside triphosphate hydrolases"/>
    <property type="match status" value="1"/>
</dbReference>
<dbReference type="EMBL" id="JAPZBO010000009">
    <property type="protein sequence ID" value="KAJ5302827.1"/>
    <property type="molecule type" value="Genomic_DNA"/>
</dbReference>
<dbReference type="PROSITE" id="PS50893">
    <property type="entry name" value="ABC_TRANSPORTER_2"/>
    <property type="match status" value="1"/>
</dbReference>
<keyword evidence="4" id="KW-0547">Nucleotide-binding</keyword>
<keyword evidence="3 10" id="KW-0812">Transmembrane</keyword>
<dbReference type="SMART" id="SM00382">
    <property type="entry name" value="AAA"/>
    <property type="match status" value="1"/>
</dbReference>
<feature type="transmembrane region" description="Helical" evidence="10">
    <location>
        <begin position="444"/>
        <end position="465"/>
    </location>
</feature>
<evidence type="ECO:0000256" key="9">
    <source>
        <dbReference type="SAM" id="MobiDB-lite"/>
    </source>
</evidence>
<dbReference type="CDD" id="cd18573">
    <property type="entry name" value="ABC_6TM_ABCB10_like"/>
    <property type="match status" value="1"/>
</dbReference>
<comment type="caution">
    <text evidence="11">The sequence shown here is derived from an EMBL/GenBank/DDBJ whole genome shotgun (WGS) entry which is preliminary data.</text>
</comment>
<dbReference type="PANTHER" id="PTHR43394:SF1">
    <property type="entry name" value="ATP-BINDING CASSETTE SUB-FAMILY B MEMBER 10, MITOCHONDRIAL"/>
    <property type="match status" value="1"/>
</dbReference>
<dbReference type="PROSITE" id="PS00211">
    <property type="entry name" value="ABC_TRANSPORTER_1"/>
    <property type="match status" value="1"/>
</dbReference>
<keyword evidence="5" id="KW-0067">ATP-binding</keyword>
<dbReference type="InterPro" id="IPR003439">
    <property type="entry name" value="ABC_transporter-like_ATP-bd"/>
</dbReference>
<evidence type="ECO:0000256" key="1">
    <source>
        <dbReference type="ARBA" id="ARBA00004141"/>
    </source>
</evidence>
<keyword evidence="7 10" id="KW-0472">Membrane</keyword>
<evidence type="ECO:0000256" key="2">
    <source>
        <dbReference type="ARBA" id="ARBA00005580"/>
    </source>
</evidence>
<dbReference type="GO" id="GO:0005743">
    <property type="term" value="C:mitochondrial inner membrane"/>
    <property type="evidence" value="ECO:0007669"/>
    <property type="project" value="TreeGrafter"/>
</dbReference>
<dbReference type="InterPro" id="IPR039421">
    <property type="entry name" value="Type_1_exporter"/>
</dbReference>
<dbReference type="Pfam" id="PF00664">
    <property type="entry name" value="ABC_membrane"/>
    <property type="match status" value="1"/>
</dbReference>
<feature type="region of interest" description="Disordered" evidence="9">
    <location>
        <begin position="763"/>
        <end position="786"/>
    </location>
</feature>
<evidence type="ECO:0000256" key="8">
    <source>
        <dbReference type="ARBA" id="ARBA00049740"/>
    </source>
</evidence>
<dbReference type="GO" id="GO:0016887">
    <property type="term" value="F:ATP hydrolysis activity"/>
    <property type="evidence" value="ECO:0007669"/>
    <property type="project" value="InterPro"/>
</dbReference>
<reference evidence="11" key="2">
    <citation type="journal article" date="2023" name="IMA Fungus">
        <title>Comparative genomic study of the Penicillium genus elucidates a diverse pangenome and 15 lateral gene transfer events.</title>
        <authorList>
            <person name="Petersen C."/>
            <person name="Sorensen T."/>
            <person name="Nielsen M.R."/>
            <person name="Sondergaard T.E."/>
            <person name="Sorensen J.L."/>
            <person name="Fitzpatrick D.A."/>
            <person name="Frisvad J.C."/>
            <person name="Nielsen K.L."/>
        </authorList>
    </citation>
    <scope>NUCLEOTIDE SEQUENCE</scope>
    <source>
        <strain evidence="11">IBT 21472</strain>
    </source>
</reference>
<feature type="transmembrane region" description="Helical" evidence="10">
    <location>
        <begin position="327"/>
        <end position="346"/>
    </location>
</feature>
<dbReference type="Gene3D" id="1.20.1560.10">
    <property type="entry name" value="ABC transporter type 1, transmembrane domain"/>
    <property type="match status" value="1"/>
</dbReference>
<dbReference type="InterPro" id="IPR017871">
    <property type="entry name" value="ABC_transporter-like_CS"/>
</dbReference>
<dbReference type="AlphaFoldDB" id="A0A9W9PNQ4"/>
<reference evidence="11" key="1">
    <citation type="submission" date="2022-12" db="EMBL/GenBank/DDBJ databases">
        <authorList>
            <person name="Petersen C."/>
        </authorList>
    </citation>
    <scope>NUCLEOTIDE SEQUENCE</scope>
    <source>
        <strain evidence="11">IBT 21472</strain>
    </source>
</reference>
<dbReference type="OrthoDB" id="6500128at2759"/>